<evidence type="ECO:0000256" key="6">
    <source>
        <dbReference type="ARBA" id="ARBA00022692"/>
    </source>
</evidence>
<comment type="function">
    <text evidence="1">Membrane-anchoring subunit of succinate dehydrogenase (SDH).</text>
</comment>
<dbReference type="GO" id="GO:0016020">
    <property type="term" value="C:membrane"/>
    <property type="evidence" value="ECO:0007669"/>
    <property type="project" value="UniProtKB-SubCell"/>
</dbReference>
<evidence type="ECO:0000256" key="4">
    <source>
        <dbReference type="ARBA" id="ARBA00020076"/>
    </source>
</evidence>
<dbReference type="InterPro" id="IPR034804">
    <property type="entry name" value="SQR/QFR_C/D"/>
</dbReference>
<evidence type="ECO:0000256" key="1">
    <source>
        <dbReference type="ARBA" id="ARBA00004050"/>
    </source>
</evidence>
<dbReference type="EMBL" id="JAASRM010000001">
    <property type="protein sequence ID" value="NIK90101.1"/>
    <property type="molecule type" value="Genomic_DNA"/>
</dbReference>
<dbReference type="PROSITE" id="PS01001">
    <property type="entry name" value="SDH_CYT_2"/>
    <property type="match status" value="1"/>
</dbReference>
<evidence type="ECO:0000256" key="9">
    <source>
        <dbReference type="ARBA" id="ARBA00023004"/>
    </source>
</evidence>
<dbReference type="GO" id="GO:0046872">
    <property type="term" value="F:metal ion binding"/>
    <property type="evidence" value="ECO:0007669"/>
    <property type="project" value="UniProtKB-KW"/>
</dbReference>
<evidence type="ECO:0000256" key="13">
    <source>
        <dbReference type="SAM" id="Phobius"/>
    </source>
</evidence>
<comment type="cofactor">
    <cofactor evidence="12">
        <name>heme</name>
        <dbReference type="ChEBI" id="CHEBI:30413"/>
    </cofactor>
    <text evidence="12">The heme is bound between the two transmembrane subunits.</text>
</comment>
<keyword evidence="7 12" id="KW-0479">Metal-binding</keyword>
<dbReference type="InterPro" id="IPR000701">
    <property type="entry name" value="SuccDH_FuR_B_TM-su"/>
</dbReference>
<feature type="transmembrane region" description="Helical" evidence="13">
    <location>
        <begin position="74"/>
        <end position="94"/>
    </location>
</feature>
<evidence type="ECO:0000256" key="7">
    <source>
        <dbReference type="ARBA" id="ARBA00022723"/>
    </source>
</evidence>
<dbReference type="GO" id="GO:0006099">
    <property type="term" value="P:tricarboxylic acid cycle"/>
    <property type="evidence" value="ECO:0007669"/>
    <property type="project" value="InterPro"/>
</dbReference>
<dbReference type="Proteomes" id="UP000570514">
    <property type="component" value="Unassembled WGS sequence"/>
</dbReference>
<proteinExistence type="inferred from homology"/>
<protein>
    <recommendedName>
        <fullName evidence="4">Succinate dehydrogenase cytochrome b556 subunit</fullName>
    </recommendedName>
</protein>
<feature type="transmembrane region" description="Helical" evidence="13">
    <location>
        <begin position="115"/>
        <end position="135"/>
    </location>
</feature>
<comment type="subunit">
    <text evidence="11">Part of an enzyme complex containing four subunits: a flavoprotein, an iron-sulfur protein, plus two membrane-anchoring proteins, SdhC and SdhD. The complex can form homotrimers.</text>
</comment>
<evidence type="ECO:0000256" key="5">
    <source>
        <dbReference type="ARBA" id="ARBA00022617"/>
    </source>
</evidence>
<evidence type="ECO:0000256" key="2">
    <source>
        <dbReference type="ARBA" id="ARBA00004141"/>
    </source>
</evidence>
<evidence type="ECO:0000256" key="8">
    <source>
        <dbReference type="ARBA" id="ARBA00022989"/>
    </source>
</evidence>
<keyword evidence="5 12" id="KW-0349">Heme</keyword>
<organism evidence="14 15">
    <name type="scientific">Rhizomicrobium palustre</name>
    <dbReference type="NCBI Taxonomy" id="189966"/>
    <lineage>
        <taxon>Bacteria</taxon>
        <taxon>Pseudomonadati</taxon>
        <taxon>Pseudomonadota</taxon>
        <taxon>Alphaproteobacteria</taxon>
        <taxon>Micropepsales</taxon>
        <taxon>Micropepsaceae</taxon>
        <taxon>Rhizomicrobium</taxon>
    </lineage>
</organism>
<evidence type="ECO:0000313" key="14">
    <source>
        <dbReference type="EMBL" id="NIK90101.1"/>
    </source>
</evidence>
<dbReference type="Gene3D" id="1.20.1300.10">
    <property type="entry name" value="Fumarate reductase/succinate dehydrogenase, transmembrane subunit"/>
    <property type="match status" value="1"/>
</dbReference>
<gene>
    <name evidence="14" type="ORF">FHS83_003419</name>
</gene>
<reference evidence="14 15" key="1">
    <citation type="submission" date="2020-03" db="EMBL/GenBank/DDBJ databases">
        <title>Genomic Encyclopedia of Type Strains, Phase IV (KMG-IV): sequencing the most valuable type-strain genomes for metagenomic binning, comparative biology and taxonomic classification.</title>
        <authorList>
            <person name="Goeker M."/>
        </authorList>
    </citation>
    <scope>NUCLEOTIDE SEQUENCE [LARGE SCALE GENOMIC DNA]</scope>
    <source>
        <strain evidence="14 15">DSM 19867</strain>
    </source>
</reference>
<dbReference type="InterPro" id="IPR018495">
    <property type="entry name" value="Succ_DH_cyt_bsu_CS"/>
</dbReference>
<name>A0A846N4G7_9PROT</name>
<dbReference type="InterPro" id="IPR014314">
    <property type="entry name" value="Succ_DH_cytb556"/>
</dbReference>
<keyword evidence="6 13" id="KW-0812">Transmembrane</keyword>
<dbReference type="NCBIfam" id="TIGR02970">
    <property type="entry name" value="succ_dehyd_cytB"/>
    <property type="match status" value="1"/>
</dbReference>
<dbReference type="AlphaFoldDB" id="A0A846N4G7"/>
<dbReference type="RefSeq" id="WP_167084375.1">
    <property type="nucleotide sequence ID" value="NZ_BAAADC010000001.1"/>
</dbReference>
<feature type="binding site" description="axial binding residue" evidence="12">
    <location>
        <position position="89"/>
    </location>
    <ligand>
        <name>heme</name>
        <dbReference type="ChEBI" id="CHEBI:30413"/>
        <note>ligand shared with second transmembrane subunit</note>
    </ligand>
    <ligandPart>
        <name>Fe</name>
        <dbReference type="ChEBI" id="CHEBI:18248"/>
    </ligandPart>
</feature>
<dbReference type="SUPFAM" id="SSF81343">
    <property type="entry name" value="Fumarate reductase respiratory complex transmembrane subunits"/>
    <property type="match status" value="1"/>
</dbReference>
<evidence type="ECO:0000256" key="10">
    <source>
        <dbReference type="ARBA" id="ARBA00023136"/>
    </source>
</evidence>
<dbReference type="CDD" id="cd03499">
    <property type="entry name" value="SQR_TypeC_SdhC"/>
    <property type="match status" value="1"/>
</dbReference>
<comment type="similarity">
    <text evidence="3">Belongs to the cytochrome b560 family.</text>
</comment>
<evidence type="ECO:0000256" key="3">
    <source>
        <dbReference type="ARBA" id="ARBA00007244"/>
    </source>
</evidence>
<keyword evidence="15" id="KW-1185">Reference proteome</keyword>
<comment type="caution">
    <text evidence="14">The sequence shown here is derived from an EMBL/GenBank/DDBJ whole genome shotgun (WGS) entry which is preliminary data.</text>
</comment>
<dbReference type="Pfam" id="PF01127">
    <property type="entry name" value="Sdh_cyt"/>
    <property type="match status" value="1"/>
</dbReference>
<evidence type="ECO:0000256" key="12">
    <source>
        <dbReference type="PIRSR" id="PIRSR000178-1"/>
    </source>
</evidence>
<dbReference type="GO" id="GO:0009055">
    <property type="term" value="F:electron transfer activity"/>
    <property type="evidence" value="ECO:0007669"/>
    <property type="project" value="InterPro"/>
</dbReference>
<keyword evidence="9 12" id="KW-0408">Iron</keyword>
<evidence type="ECO:0000313" key="15">
    <source>
        <dbReference type="Proteomes" id="UP000570514"/>
    </source>
</evidence>
<comment type="subcellular location">
    <subcellularLocation>
        <location evidence="2">Membrane</location>
        <topology evidence="2">Multi-pass membrane protein</topology>
    </subcellularLocation>
</comment>
<feature type="transmembrane region" description="Helical" evidence="13">
    <location>
        <begin position="33"/>
        <end position="54"/>
    </location>
</feature>
<keyword evidence="10 13" id="KW-0472">Membrane</keyword>
<evidence type="ECO:0000256" key="11">
    <source>
        <dbReference type="ARBA" id="ARBA00025912"/>
    </source>
</evidence>
<keyword evidence="8 13" id="KW-1133">Transmembrane helix</keyword>
<accession>A0A846N4G7</accession>
<dbReference type="PIRSF" id="PIRSF000178">
    <property type="entry name" value="SDH_cyt_b560"/>
    <property type="match status" value="1"/>
</dbReference>
<dbReference type="PANTHER" id="PTHR10978">
    <property type="entry name" value="SUCCINATE DEHYDROGENASE CYTOCHROME B560 SUBUNIT"/>
    <property type="match status" value="1"/>
</dbReference>
<sequence length="141" mass="15289">MAETPRAAPKLAARPLSPFTTIFRWPITMVTSITHRITGVALSVGTILLAWWLIAAANGPDSYQTFVDTASSPLGQIVLFGFSWALAFHTLNGIRHLAWDMGYGFKVPTANKTGILVIVLSLVLTIAAFVVVWTGHGGYYQ</sequence>
<dbReference type="PANTHER" id="PTHR10978:SF5">
    <property type="entry name" value="SUCCINATE DEHYDROGENASE CYTOCHROME B560 SUBUNIT, MITOCHONDRIAL"/>
    <property type="match status" value="1"/>
</dbReference>